<reference evidence="1" key="1">
    <citation type="submission" date="2023-03" db="EMBL/GenBank/DDBJ databases">
        <title>Massive genome expansion in bonnet fungi (Mycena s.s.) driven by repeated elements and novel gene families across ecological guilds.</title>
        <authorList>
            <consortium name="Lawrence Berkeley National Laboratory"/>
            <person name="Harder C.B."/>
            <person name="Miyauchi S."/>
            <person name="Viragh M."/>
            <person name="Kuo A."/>
            <person name="Thoen E."/>
            <person name="Andreopoulos B."/>
            <person name="Lu D."/>
            <person name="Skrede I."/>
            <person name="Drula E."/>
            <person name="Henrissat B."/>
            <person name="Morin E."/>
            <person name="Kohler A."/>
            <person name="Barry K."/>
            <person name="LaButti K."/>
            <person name="Morin E."/>
            <person name="Salamov A."/>
            <person name="Lipzen A."/>
            <person name="Mereny Z."/>
            <person name="Hegedus B."/>
            <person name="Baldrian P."/>
            <person name="Stursova M."/>
            <person name="Weitz H."/>
            <person name="Taylor A."/>
            <person name="Grigoriev I.V."/>
            <person name="Nagy L.G."/>
            <person name="Martin F."/>
            <person name="Kauserud H."/>
        </authorList>
    </citation>
    <scope>NUCLEOTIDE SEQUENCE</scope>
    <source>
        <strain evidence="1">9144</strain>
    </source>
</reference>
<protein>
    <submittedName>
        <fullName evidence="1">Uncharacterized protein</fullName>
    </submittedName>
</protein>
<evidence type="ECO:0000313" key="2">
    <source>
        <dbReference type="Proteomes" id="UP001219525"/>
    </source>
</evidence>
<organism evidence="1 2">
    <name type="scientific">Mycena pura</name>
    <dbReference type="NCBI Taxonomy" id="153505"/>
    <lineage>
        <taxon>Eukaryota</taxon>
        <taxon>Fungi</taxon>
        <taxon>Dikarya</taxon>
        <taxon>Basidiomycota</taxon>
        <taxon>Agaricomycotina</taxon>
        <taxon>Agaricomycetes</taxon>
        <taxon>Agaricomycetidae</taxon>
        <taxon>Agaricales</taxon>
        <taxon>Marasmiineae</taxon>
        <taxon>Mycenaceae</taxon>
        <taxon>Mycena</taxon>
    </lineage>
</organism>
<sequence>MSSTSIASPAVANASTLASSPLSTNLGTTNATNGVISTGTGAPEVLDGLPPAKACDRYFCERGRHARFCSVAPSHIRKLSKSAKDDKFARLLAQKIGPGGSRLVVGLLASLSKVPAVGKLLHSVDKLTIKTLEDCGTVEKLLSGGNVKHAYNGKNLNRKSQKQLFNILKTVVPSCTACTVTKLVTLLVNGRLLNKLPLLNKLLPKLVPKLLPTIPKLLKPLKPVTKPVKKILDGVLGGEPEKTDAGDGLGLLGIL</sequence>
<dbReference type="AlphaFoldDB" id="A0AAD6VCL1"/>
<gene>
    <name evidence="1" type="ORF">GGX14DRAFT_454040</name>
</gene>
<dbReference type="EMBL" id="JARJCW010000033">
    <property type="protein sequence ID" value="KAJ7208652.1"/>
    <property type="molecule type" value="Genomic_DNA"/>
</dbReference>
<accession>A0AAD6VCL1</accession>
<evidence type="ECO:0000313" key="1">
    <source>
        <dbReference type="EMBL" id="KAJ7208652.1"/>
    </source>
</evidence>
<comment type="caution">
    <text evidence="1">The sequence shown here is derived from an EMBL/GenBank/DDBJ whole genome shotgun (WGS) entry which is preliminary data.</text>
</comment>
<keyword evidence="2" id="KW-1185">Reference proteome</keyword>
<proteinExistence type="predicted"/>
<dbReference type="Proteomes" id="UP001219525">
    <property type="component" value="Unassembled WGS sequence"/>
</dbReference>
<name>A0AAD6VCL1_9AGAR</name>